<dbReference type="AlphaFoldDB" id="A0A835PQD1"/>
<dbReference type="Pfam" id="PF06012">
    <property type="entry name" value="DUF908"/>
    <property type="match status" value="2"/>
</dbReference>
<feature type="domain" description="DUF908" evidence="1">
    <location>
        <begin position="204"/>
        <end position="362"/>
    </location>
</feature>
<evidence type="ECO:0000313" key="2">
    <source>
        <dbReference type="EMBL" id="KAG0455687.1"/>
    </source>
</evidence>
<reference evidence="2 3" key="1">
    <citation type="journal article" date="2020" name="Nat. Food">
        <title>A phased Vanilla planifolia genome enables genetic improvement of flavour and production.</title>
        <authorList>
            <person name="Hasing T."/>
            <person name="Tang H."/>
            <person name="Brym M."/>
            <person name="Khazi F."/>
            <person name="Huang T."/>
            <person name="Chambers A.H."/>
        </authorList>
    </citation>
    <scope>NUCLEOTIDE SEQUENCE [LARGE SCALE GENOMIC DNA]</scope>
    <source>
        <tissue evidence="2">Leaf</tissue>
    </source>
</reference>
<dbReference type="Proteomes" id="UP000639772">
    <property type="component" value="Chromosome 13"/>
</dbReference>
<gene>
    <name evidence="2" type="ORF">HPP92_023475</name>
</gene>
<dbReference type="InterPro" id="IPR016024">
    <property type="entry name" value="ARM-type_fold"/>
</dbReference>
<dbReference type="InterPro" id="IPR011989">
    <property type="entry name" value="ARM-like"/>
</dbReference>
<accession>A0A835PQD1</accession>
<dbReference type="InterPro" id="IPR010309">
    <property type="entry name" value="E3_Ub_ligase_DUF908"/>
</dbReference>
<sequence length="482" mass="53831">MKYKRRRALEVPPKIRTVIKGITSFPLDRIEEKLKGFVWDFDKGDFHHWLDLFNHFESFFEKYIKPRKDLQLVDEFLGADPPFPRNTVLQILRVTQSILENCSNKHLYSSYEQHLSCLLASTCVDVVEATLQTLTAFLKKPLGKCLVRDTTLTSRLFSFAQGWGSKEEGLGLIDCSLNNGCDPIATEVASTLLFEFYTVPDSAKGSVDAEHMNQGLQVIHLPKIFKCPESDLELLDKLVKEHSVPYDLRFSLLTRLRFARAFSSLAARHQYVCIRLYAFIVLVQTSTEADDLTVFFNNEPEFIGELVSLLSHEAEVPERIRILGISSLVALCQDRSRQTTVLTSVTSGGHSGILLSLMQKTVDYITSGSGVVSIAFAEALLSLASVLVSSTPGSLALHEAGYISTILPLLKDTEPEHLQLVSTAVHVVEGFLDFNNPTAALFRDLGGLDDTISRLKVEVSYVENISKRNAEEVPLIARETNC</sequence>
<name>A0A835PQD1_VANPL</name>
<dbReference type="Gene3D" id="1.25.10.10">
    <property type="entry name" value="Leucine-rich Repeat Variant"/>
    <property type="match status" value="1"/>
</dbReference>
<protein>
    <recommendedName>
        <fullName evidence="1">DUF908 domain-containing protein</fullName>
    </recommendedName>
</protein>
<comment type="caution">
    <text evidence="2">The sequence shown here is derived from an EMBL/GenBank/DDBJ whole genome shotgun (WGS) entry which is preliminary data.</text>
</comment>
<proteinExistence type="predicted"/>
<dbReference type="SUPFAM" id="SSF48371">
    <property type="entry name" value="ARM repeat"/>
    <property type="match status" value="1"/>
</dbReference>
<organism evidence="2 3">
    <name type="scientific">Vanilla planifolia</name>
    <name type="common">Vanilla</name>
    <dbReference type="NCBI Taxonomy" id="51239"/>
    <lineage>
        <taxon>Eukaryota</taxon>
        <taxon>Viridiplantae</taxon>
        <taxon>Streptophyta</taxon>
        <taxon>Embryophyta</taxon>
        <taxon>Tracheophyta</taxon>
        <taxon>Spermatophyta</taxon>
        <taxon>Magnoliopsida</taxon>
        <taxon>Liliopsida</taxon>
        <taxon>Asparagales</taxon>
        <taxon>Orchidaceae</taxon>
        <taxon>Vanilloideae</taxon>
        <taxon>Vanilleae</taxon>
        <taxon>Vanilla</taxon>
    </lineage>
</organism>
<evidence type="ECO:0000259" key="1">
    <source>
        <dbReference type="Pfam" id="PF06012"/>
    </source>
</evidence>
<feature type="domain" description="DUF908" evidence="1">
    <location>
        <begin position="85"/>
        <end position="139"/>
    </location>
</feature>
<evidence type="ECO:0000313" key="3">
    <source>
        <dbReference type="Proteomes" id="UP000639772"/>
    </source>
</evidence>
<dbReference type="EMBL" id="JADCNM010000013">
    <property type="protein sequence ID" value="KAG0455687.1"/>
    <property type="molecule type" value="Genomic_DNA"/>
</dbReference>
<dbReference type="OrthoDB" id="8068875at2759"/>